<keyword evidence="8 16" id="KW-0808">Transferase</keyword>
<evidence type="ECO:0000256" key="8">
    <source>
        <dbReference type="ARBA" id="ARBA00022679"/>
    </source>
</evidence>
<feature type="domain" description="N-acetyltransferase" evidence="15">
    <location>
        <begin position="393"/>
        <end position="545"/>
    </location>
</feature>
<keyword evidence="11 16" id="KW-0012">Acyltransferase</keyword>
<keyword evidence="17" id="KW-1185">Reference proteome</keyword>
<reference evidence="16 17" key="1">
    <citation type="submission" date="2023-04" db="EMBL/GenBank/DDBJ databases">
        <title>Genome of Basidiobolus ranarum AG-B5.</title>
        <authorList>
            <person name="Stajich J.E."/>
            <person name="Carter-House D."/>
            <person name="Gryganskyi A."/>
        </authorList>
    </citation>
    <scope>NUCLEOTIDE SEQUENCE [LARGE SCALE GENOMIC DNA]</scope>
    <source>
        <strain evidence="16 17">AG-B5</strain>
    </source>
</reference>
<comment type="caution">
    <text evidence="16">The sequence shown here is derived from an EMBL/GenBank/DDBJ whole genome shotgun (WGS) entry which is preliminary data.</text>
</comment>
<evidence type="ECO:0000256" key="3">
    <source>
        <dbReference type="ARBA" id="ARBA00004925"/>
    </source>
</evidence>
<evidence type="ECO:0000256" key="6">
    <source>
        <dbReference type="ARBA" id="ARBA00018802"/>
    </source>
</evidence>
<dbReference type="Pfam" id="PF04768">
    <property type="entry name" value="NAT"/>
    <property type="match status" value="1"/>
</dbReference>
<accession>A0ABR2W4R5</accession>
<keyword evidence="10" id="KW-0496">Mitochondrion</keyword>
<evidence type="ECO:0000256" key="12">
    <source>
        <dbReference type="ARBA" id="ARBA00030346"/>
    </source>
</evidence>
<dbReference type="InterPro" id="IPR036393">
    <property type="entry name" value="AceGlu_kinase-like_sf"/>
</dbReference>
<evidence type="ECO:0000256" key="9">
    <source>
        <dbReference type="ARBA" id="ARBA00022946"/>
    </source>
</evidence>
<dbReference type="PANTHER" id="PTHR23342">
    <property type="entry name" value="N-ACETYLGLUTAMATE SYNTHASE"/>
    <property type="match status" value="1"/>
</dbReference>
<dbReference type="PROSITE" id="PS51731">
    <property type="entry name" value="GNAT_NAGS"/>
    <property type="match status" value="1"/>
</dbReference>
<dbReference type="Gene3D" id="3.40.630.30">
    <property type="match status" value="1"/>
</dbReference>
<sequence>MFRNFVRFNPTLRHGGLLRLTAYGKQHRTYLSVNNLYKKSEVKDSSQEQKKSSHFEERDLIYEVLSTVPSQREARHFLRRFVNSKESEVTPRSLQYVDTLLTQEKQRFFGLIKIQGPFDETLFHTIAPTLVQLKRLGLMPIVLLDHNLVESEWIQEQEVEKSELWKELASKEALKLVDAIEHVGGRARILDDQVFFVNNTNESSTQVMPSSNIMLNPKDKENQLNVNLNGILKCLEMEQIPVVIPMGTTHTSISKLLKSDSAMIGISRALGQSQDVETAAQTSVKLMIINKEGGIPSPHGTIGFINLQDEYTEILNDLQTEPTSTVSKRYVATLNMVKESLENLPVDSSAIMVPAKSSKLLISNWIRDKPLYSISLPKWQNSQVTSSVIRRGFEVRIFRGLEGLDVEKLNNLLELAFAKSLDKENFWNRVKSCLSSVIVAGDYQGAAIVTKEHQMHPYLDKFAVDPKKQGGGVADILWKKLTSTYPELTWRSRKDNGVNKWYFERSDGNVRIPDTNWVLFWYGRKGIENLDEYYEIAKHIPPSFNTVKH</sequence>
<protein>
    <recommendedName>
        <fullName evidence="6">Amino-acid acetyltransferase, mitochondrial</fullName>
        <ecNumber evidence="5">2.3.1.1</ecNumber>
    </recommendedName>
    <alternativeName>
        <fullName evidence="12">Glutamate N-acetyltransferase</fullName>
    </alternativeName>
    <alternativeName>
        <fullName evidence="13">N-acetylglutamate synthase</fullName>
    </alternativeName>
</protein>
<comment type="function">
    <text evidence="1">N-acetylglutamate synthase involved in arginine biosynthesis.</text>
</comment>
<evidence type="ECO:0000256" key="4">
    <source>
        <dbReference type="ARBA" id="ARBA00008694"/>
    </source>
</evidence>
<gene>
    <name evidence="16" type="primary">ARG2</name>
    <name evidence="16" type="ORF">K7432_004514</name>
</gene>
<evidence type="ECO:0000259" key="15">
    <source>
        <dbReference type="PROSITE" id="PS51731"/>
    </source>
</evidence>
<evidence type="ECO:0000256" key="11">
    <source>
        <dbReference type="ARBA" id="ARBA00023315"/>
    </source>
</evidence>
<dbReference type="PANTHER" id="PTHR23342:SF4">
    <property type="entry name" value="AMINO-ACID ACETYLTRANSFERASE, MITOCHONDRIAL"/>
    <property type="match status" value="1"/>
</dbReference>
<comment type="similarity">
    <text evidence="4">Belongs to the acetyltransferase family.</text>
</comment>
<dbReference type="GO" id="GO:0016746">
    <property type="term" value="F:acyltransferase activity"/>
    <property type="evidence" value="ECO:0007669"/>
    <property type="project" value="UniProtKB-KW"/>
</dbReference>
<evidence type="ECO:0000256" key="2">
    <source>
        <dbReference type="ARBA" id="ARBA00004173"/>
    </source>
</evidence>
<proteinExistence type="inferred from homology"/>
<comment type="pathway">
    <text evidence="3">Amino-acid biosynthesis; L-arginine biosynthesis; N(2)-acetyl-L-ornithine from L-glutamate: step 1/4.</text>
</comment>
<evidence type="ECO:0000256" key="5">
    <source>
        <dbReference type="ARBA" id="ARBA00012697"/>
    </source>
</evidence>
<evidence type="ECO:0000256" key="14">
    <source>
        <dbReference type="ARBA" id="ARBA00048372"/>
    </source>
</evidence>
<dbReference type="EMBL" id="JASJQH010007032">
    <property type="protein sequence ID" value="KAK9719856.1"/>
    <property type="molecule type" value="Genomic_DNA"/>
</dbReference>
<dbReference type="Proteomes" id="UP001479436">
    <property type="component" value="Unassembled WGS sequence"/>
</dbReference>
<evidence type="ECO:0000256" key="10">
    <source>
        <dbReference type="ARBA" id="ARBA00023128"/>
    </source>
</evidence>
<evidence type="ECO:0000256" key="13">
    <source>
        <dbReference type="ARBA" id="ARBA00033251"/>
    </source>
</evidence>
<dbReference type="EC" id="2.3.1.1" evidence="5"/>
<keyword evidence="7" id="KW-0028">Amino-acid biosynthesis</keyword>
<name>A0ABR2W4R5_9FUNG</name>
<dbReference type="Gene3D" id="3.40.1160.10">
    <property type="entry name" value="Acetylglutamate kinase-like"/>
    <property type="match status" value="1"/>
</dbReference>
<comment type="subcellular location">
    <subcellularLocation>
        <location evidence="2">Mitochondrion</location>
    </subcellularLocation>
</comment>
<dbReference type="InterPro" id="IPR006855">
    <property type="entry name" value="Vertebrate-like_GNAT_dom"/>
</dbReference>
<comment type="catalytic activity">
    <reaction evidence="14">
        <text>L-glutamate + acetyl-CoA = N-acetyl-L-glutamate + CoA + H(+)</text>
        <dbReference type="Rhea" id="RHEA:24292"/>
        <dbReference type="ChEBI" id="CHEBI:15378"/>
        <dbReference type="ChEBI" id="CHEBI:29985"/>
        <dbReference type="ChEBI" id="CHEBI:44337"/>
        <dbReference type="ChEBI" id="CHEBI:57287"/>
        <dbReference type="ChEBI" id="CHEBI:57288"/>
        <dbReference type="EC" id="2.3.1.1"/>
    </reaction>
</comment>
<evidence type="ECO:0000256" key="1">
    <source>
        <dbReference type="ARBA" id="ARBA00002294"/>
    </source>
</evidence>
<evidence type="ECO:0000313" key="17">
    <source>
        <dbReference type="Proteomes" id="UP001479436"/>
    </source>
</evidence>
<organism evidence="16 17">
    <name type="scientific">Basidiobolus ranarum</name>
    <dbReference type="NCBI Taxonomy" id="34480"/>
    <lineage>
        <taxon>Eukaryota</taxon>
        <taxon>Fungi</taxon>
        <taxon>Fungi incertae sedis</taxon>
        <taxon>Zoopagomycota</taxon>
        <taxon>Entomophthoromycotina</taxon>
        <taxon>Basidiobolomycetes</taxon>
        <taxon>Basidiobolales</taxon>
        <taxon>Basidiobolaceae</taxon>
        <taxon>Basidiobolus</taxon>
    </lineage>
</organism>
<evidence type="ECO:0000256" key="7">
    <source>
        <dbReference type="ARBA" id="ARBA00022605"/>
    </source>
</evidence>
<evidence type="ECO:0000313" key="16">
    <source>
        <dbReference type="EMBL" id="KAK9719856.1"/>
    </source>
</evidence>
<keyword evidence="9" id="KW-0809">Transit peptide</keyword>